<protein>
    <recommendedName>
        <fullName evidence="1">DUF4326 domain-containing protein</fullName>
    </recommendedName>
</protein>
<dbReference type="EMBL" id="MT670419">
    <property type="protein sequence ID" value="QNO00304.1"/>
    <property type="molecule type" value="Genomic_DNA"/>
</dbReference>
<gene>
    <name evidence="2" type="ORF">phiPsa315_097</name>
</gene>
<organism evidence="2 3">
    <name type="scientific">Pseudomonas phage phiPsa315</name>
    <dbReference type="NCBI Taxonomy" id="1460363"/>
    <lineage>
        <taxon>Viruses</taxon>
        <taxon>Duplodnaviria</taxon>
        <taxon>Heunggongvirae</taxon>
        <taxon>Uroviricota</taxon>
        <taxon>Caudoviricetes</taxon>
        <taxon>Vandenendeviridae</taxon>
        <taxon>Gorskivirinae</taxon>
        <taxon>Otagovirus</taxon>
        <taxon>Otagovirus psa315</taxon>
    </lineage>
</organism>
<proteinExistence type="predicted"/>
<dbReference type="Pfam" id="PF14216">
    <property type="entry name" value="DUF4326"/>
    <property type="match status" value="1"/>
</dbReference>
<sequence>MCIVVNKYKVNMDDPDIVYIGRGGKWGNPYSHKDGTRAQYRVSTVHQAIMEYRKYLWSQISDGFITLEMLKELDGKRLACYCAPNPCHGNIIKQAVQWAKEQK</sequence>
<evidence type="ECO:0000313" key="3">
    <source>
        <dbReference type="Proteomes" id="UP000516132"/>
    </source>
</evidence>
<reference evidence="2 3" key="1">
    <citation type="submission" date="2020-06" db="EMBL/GenBank/DDBJ databases">
        <title>Characterization of Pseudomonas phiPsa374-like phages.</title>
        <authorList>
            <person name="Warring S."/>
            <person name="Malone L.M."/>
            <person name="Easingwood R.A."/>
            <person name="Rigano L."/>
            <person name="Frampton R.A."/>
            <person name="Lopez Acedo E."/>
            <person name="Templeton M.D."/>
            <person name="Kleffmann T."/>
            <person name="Bostina M."/>
            <person name="Fineran P.C."/>
        </authorList>
    </citation>
    <scope>NUCLEOTIDE SEQUENCE [LARGE SCALE GENOMIC DNA]</scope>
</reference>
<feature type="domain" description="DUF4326" evidence="1">
    <location>
        <begin position="13"/>
        <end position="94"/>
    </location>
</feature>
<keyword evidence="3" id="KW-1185">Reference proteome</keyword>
<dbReference type="Proteomes" id="UP000516132">
    <property type="component" value="Segment"/>
</dbReference>
<accession>A0A7G9V1Z8</accession>
<name>A0A7G9V1Z8_9CAUD</name>
<evidence type="ECO:0000313" key="2">
    <source>
        <dbReference type="EMBL" id="QNO00304.1"/>
    </source>
</evidence>
<evidence type="ECO:0000259" key="1">
    <source>
        <dbReference type="Pfam" id="PF14216"/>
    </source>
</evidence>
<dbReference type="InterPro" id="IPR025475">
    <property type="entry name" value="DUF4326"/>
</dbReference>